<dbReference type="RefSeq" id="WP_204012562.1">
    <property type="nucleotide sequence ID" value="NZ_BOPG01000113.1"/>
</dbReference>
<dbReference type="AlphaFoldDB" id="A0A8J4E7K6"/>
<accession>A0A8J4E7K6</accession>
<dbReference type="EMBL" id="BOPG01000113">
    <property type="protein sequence ID" value="GIJ64303.1"/>
    <property type="molecule type" value="Genomic_DNA"/>
</dbReference>
<sequence length="443" mass="48027">MMDTFAALGTPHAIGRRTIDPNVPCRFTATMHNDFMTPRGTPYKWQDVRSTLTRSVHPAAAPTLARARYTWLDVGVRTAATGPEPDTVPWRDWTFARGQSFTMILPHSDVSGDLVEGDGAGWGMTNIRYPDLPKSPAVDLLLMLTWDVLLFEVLCTHLGTTSALDRTGVRVNLDRHSGTGGMLHFSDPATNAVFRNNQMHAVKLGYSLRNGKPAAAYGFDCLDCELTTRAGATLQRGRSSYWGTIQLAQDTGDLLAGEFTEVIVGVYADGAGREVPIYRRRLVRMVAEDDTAHGDEPAPRAAQARNVVDAELVAAASRQADKAEASVRAHLLSMRHLSEELKPLADVGFRSIVGTDYAGAMRELAALRAELAAWAGGDLAVPPNLAPYLRILEGLLAYCGVSVDETARLGTAVHIGALERLMAGLRAELAALVRLLERLEDGE</sequence>
<gene>
    <name evidence="1" type="ORF">Vau01_118190</name>
</gene>
<reference evidence="1" key="1">
    <citation type="submission" date="2021-01" db="EMBL/GenBank/DDBJ databases">
        <title>Whole genome shotgun sequence of Virgisporangium aurantiacum NBRC 16421.</title>
        <authorList>
            <person name="Komaki H."/>
            <person name="Tamura T."/>
        </authorList>
    </citation>
    <scope>NUCLEOTIDE SEQUENCE</scope>
    <source>
        <strain evidence="1">NBRC 16421</strain>
    </source>
</reference>
<name>A0A8J4E7K6_9ACTN</name>
<evidence type="ECO:0000313" key="2">
    <source>
        <dbReference type="Proteomes" id="UP000612585"/>
    </source>
</evidence>
<comment type="caution">
    <text evidence="1">The sequence shown here is derived from an EMBL/GenBank/DDBJ whole genome shotgun (WGS) entry which is preliminary data.</text>
</comment>
<dbReference type="Proteomes" id="UP000612585">
    <property type="component" value="Unassembled WGS sequence"/>
</dbReference>
<protein>
    <submittedName>
        <fullName evidence="1">Uncharacterized protein</fullName>
    </submittedName>
</protein>
<keyword evidence="2" id="KW-1185">Reference proteome</keyword>
<proteinExistence type="predicted"/>
<evidence type="ECO:0000313" key="1">
    <source>
        <dbReference type="EMBL" id="GIJ64303.1"/>
    </source>
</evidence>
<organism evidence="1 2">
    <name type="scientific">Virgisporangium aurantiacum</name>
    <dbReference type="NCBI Taxonomy" id="175570"/>
    <lineage>
        <taxon>Bacteria</taxon>
        <taxon>Bacillati</taxon>
        <taxon>Actinomycetota</taxon>
        <taxon>Actinomycetes</taxon>
        <taxon>Micromonosporales</taxon>
        <taxon>Micromonosporaceae</taxon>
        <taxon>Virgisporangium</taxon>
    </lineage>
</organism>